<accession>A0AAE1CQA8</accession>
<name>A0AAE1CQA8_9GAST</name>
<organism evidence="2 3">
    <name type="scientific">Elysia crispata</name>
    <name type="common">lettuce slug</name>
    <dbReference type="NCBI Taxonomy" id="231223"/>
    <lineage>
        <taxon>Eukaryota</taxon>
        <taxon>Metazoa</taxon>
        <taxon>Spiralia</taxon>
        <taxon>Lophotrochozoa</taxon>
        <taxon>Mollusca</taxon>
        <taxon>Gastropoda</taxon>
        <taxon>Heterobranchia</taxon>
        <taxon>Euthyneura</taxon>
        <taxon>Panpulmonata</taxon>
        <taxon>Sacoglossa</taxon>
        <taxon>Placobranchoidea</taxon>
        <taxon>Plakobranchidae</taxon>
        <taxon>Elysia</taxon>
    </lineage>
</organism>
<feature type="compositionally biased region" description="Basic and acidic residues" evidence="1">
    <location>
        <begin position="21"/>
        <end position="41"/>
    </location>
</feature>
<keyword evidence="3" id="KW-1185">Reference proteome</keyword>
<sequence>MPAEGIFRVRIKERRHGRNTWGDEGRTGGDSKSRGDPRDGGSRMLEYMASTKTETRACASQRCPKQLTVLHEIVFSPSDLPPSNLSSPETQRSLETGREGYPEGIIRAIVSRVGE</sequence>
<reference evidence="2" key="1">
    <citation type="journal article" date="2023" name="G3 (Bethesda)">
        <title>A reference genome for the long-term kleptoplast-retaining sea slug Elysia crispata morphotype clarki.</title>
        <authorList>
            <person name="Eastman K.E."/>
            <person name="Pendleton A.L."/>
            <person name="Shaikh M.A."/>
            <person name="Suttiyut T."/>
            <person name="Ogas R."/>
            <person name="Tomko P."/>
            <person name="Gavelis G."/>
            <person name="Widhalm J.R."/>
            <person name="Wisecaver J.H."/>
        </authorList>
    </citation>
    <scope>NUCLEOTIDE SEQUENCE</scope>
    <source>
        <strain evidence="2">ECLA1</strain>
    </source>
</reference>
<proteinExistence type="predicted"/>
<feature type="compositionally biased region" description="Basic residues" evidence="1">
    <location>
        <begin position="9"/>
        <end position="18"/>
    </location>
</feature>
<feature type="region of interest" description="Disordered" evidence="1">
    <location>
        <begin position="1"/>
        <end position="42"/>
    </location>
</feature>
<comment type="caution">
    <text evidence="2">The sequence shown here is derived from an EMBL/GenBank/DDBJ whole genome shotgun (WGS) entry which is preliminary data.</text>
</comment>
<dbReference type="EMBL" id="JAWDGP010007193">
    <property type="protein sequence ID" value="KAK3728320.1"/>
    <property type="molecule type" value="Genomic_DNA"/>
</dbReference>
<evidence type="ECO:0000313" key="3">
    <source>
        <dbReference type="Proteomes" id="UP001283361"/>
    </source>
</evidence>
<gene>
    <name evidence="2" type="ORF">RRG08_043945</name>
</gene>
<feature type="compositionally biased region" description="Low complexity" evidence="1">
    <location>
        <begin position="76"/>
        <end position="88"/>
    </location>
</feature>
<dbReference type="AlphaFoldDB" id="A0AAE1CQA8"/>
<feature type="region of interest" description="Disordered" evidence="1">
    <location>
        <begin position="76"/>
        <end position="100"/>
    </location>
</feature>
<protein>
    <submittedName>
        <fullName evidence="2">Uncharacterized protein</fullName>
    </submittedName>
</protein>
<evidence type="ECO:0000313" key="2">
    <source>
        <dbReference type="EMBL" id="KAK3728320.1"/>
    </source>
</evidence>
<dbReference type="Proteomes" id="UP001283361">
    <property type="component" value="Unassembled WGS sequence"/>
</dbReference>
<evidence type="ECO:0000256" key="1">
    <source>
        <dbReference type="SAM" id="MobiDB-lite"/>
    </source>
</evidence>